<evidence type="ECO:0000259" key="2">
    <source>
        <dbReference type="PROSITE" id="PS50103"/>
    </source>
</evidence>
<dbReference type="PROSITE" id="PS50103">
    <property type="entry name" value="ZF_C3H1"/>
    <property type="match status" value="1"/>
</dbReference>
<dbReference type="Proteomes" id="UP000823775">
    <property type="component" value="Unassembled WGS sequence"/>
</dbReference>
<reference evidence="3 4" key="1">
    <citation type="journal article" date="2021" name="BMC Genomics">
        <title>Datura genome reveals duplications of psychoactive alkaloid biosynthetic genes and high mutation rate following tissue culture.</title>
        <authorList>
            <person name="Rajewski A."/>
            <person name="Carter-House D."/>
            <person name="Stajich J."/>
            <person name="Litt A."/>
        </authorList>
    </citation>
    <scope>NUCLEOTIDE SEQUENCE [LARGE SCALE GENOMIC DNA]</scope>
    <source>
        <strain evidence="3">AR-01</strain>
    </source>
</reference>
<proteinExistence type="predicted"/>
<keyword evidence="1" id="KW-0863">Zinc-finger</keyword>
<evidence type="ECO:0000313" key="3">
    <source>
        <dbReference type="EMBL" id="MCE0481226.1"/>
    </source>
</evidence>
<organism evidence="3 4">
    <name type="scientific">Datura stramonium</name>
    <name type="common">Jimsonweed</name>
    <name type="synonym">Common thornapple</name>
    <dbReference type="NCBI Taxonomy" id="4076"/>
    <lineage>
        <taxon>Eukaryota</taxon>
        <taxon>Viridiplantae</taxon>
        <taxon>Streptophyta</taxon>
        <taxon>Embryophyta</taxon>
        <taxon>Tracheophyta</taxon>
        <taxon>Spermatophyta</taxon>
        <taxon>Magnoliopsida</taxon>
        <taxon>eudicotyledons</taxon>
        <taxon>Gunneridae</taxon>
        <taxon>Pentapetalae</taxon>
        <taxon>asterids</taxon>
        <taxon>lamiids</taxon>
        <taxon>Solanales</taxon>
        <taxon>Solanaceae</taxon>
        <taxon>Solanoideae</taxon>
        <taxon>Datureae</taxon>
        <taxon>Datura</taxon>
    </lineage>
</organism>
<accession>A0ABS8VK91</accession>
<feature type="domain" description="C3H1-type" evidence="2">
    <location>
        <begin position="35"/>
        <end position="60"/>
    </location>
</feature>
<evidence type="ECO:0000313" key="4">
    <source>
        <dbReference type="Proteomes" id="UP000823775"/>
    </source>
</evidence>
<dbReference type="EMBL" id="JACEIK010005323">
    <property type="protein sequence ID" value="MCE0481226.1"/>
    <property type="molecule type" value="Genomic_DNA"/>
</dbReference>
<keyword evidence="1" id="KW-0479">Metal-binding</keyword>
<comment type="caution">
    <text evidence="3">The sequence shown here is derived from an EMBL/GenBank/DDBJ whole genome shotgun (WGS) entry which is preliminary data.</text>
</comment>
<keyword evidence="4" id="KW-1185">Reference proteome</keyword>
<sequence>MINGVVSDSRRTGEVNVSMVWTLEKSLSLESMIWGRISIDCKHFDFGNGTCPFGTSCFYKINTVMVIWRKWYYAILVLKMEAQ</sequence>
<name>A0ABS8VK91_DATST</name>
<keyword evidence="1" id="KW-0862">Zinc</keyword>
<protein>
    <recommendedName>
        <fullName evidence="2">C3H1-type domain-containing protein</fullName>
    </recommendedName>
</protein>
<dbReference type="InterPro" id="IPR000571">
    <property type="entry name" value="Znf_CCCH"/>
</dbReference>
<gene>
    <name evidence="3" type="ORF">HAX54_038803</name>
</gene>
<evidence type="ECO:0000256" key="1">
    <source>
        <dbReference type="PROSITE-ProRule" id="PRU00723"/>
    </source>
</evidence>
<feature type="zinc finger region" description="C3H1-type" evidence="1">
    <location>
        <begin position="35"/>
        <end position="60"/>
    </location>
</feature>